<organism evidence="2 3">
    <name type="scientific">Planomonospora parontospora</name>
    <dbReference type="NCBI Taxonomy" id="58119"/>
    <lineage>
        <taxon>Bacteria</taxon>
        <taxon>Bacillati</taxon>
        <taxon>Actinomycetota</taxon>
        <taxon>Actinomycetes</taxon>
        <taxon>Streptosporangiales</taxon>
        <taxon>Streptosporangiaceae</taxon>
        <taxon>Planomonospora</taxon>
    </lineage>
</organism>
<protein>
    <recommendedName>
        <fullName evidence="1">UbiC transcription regulator-associated domain-containing protein</fullName>
    </recommendedName>
</protein>
<proteinExistence type="predicted"/>
<dbReference type="Pfam" id="PF07702">
    <property type="entry name" value="UTRA"/>
    <property type="match status" value="1"/>
</dbReference>
<evidence type="ECO:0000313" key="3">
    <source>
        <dbReference type="Proteomes" id="UP000627984"/>
    </source>
</evidence>
<feature type="domain" description="UbiC transcription regulator-associated" evidence="1">
    <location>
        <begin position="54"/>
        <end position="130"/>
    </location>
</feature>
<name>A0AA37F794_9ACTN</name>
<reference evidence="2" key="2">
    <citation type="submission" date="2022-09" db="EMBL/GenBank/DDBJ databases">
        <authorList>
            <person name="Sun Q."/>
            <person name="Ohkuma M."/>
        </authorList>
    </citation>
    <scope>NUCLEOTIDE SEQUENCE</scope>
    <source>
        <strain evidence="2">JCM 3093</strain>
    </source>
</reference>
<evidence type="ECO:0000313" key="2">
    <source>
        <dbReference type="EMBL" id="GGK91023.1"/>
    </source>
</evidence>
<evidence type="ECO:0000259" key="1">
    <source>
        <dbReference type="Pfam" id="PF07702"/>
    </source>
</evidence>
<dbReference type="EMBL" id="BMQD01000023">
    <property type="protein sequence ID" value="GGK91023.1"/>
    <property type="molecule type" value="Genomic_DNA"/>
</dbReference>
<dbReference type="GO" id="GO:0006355">
    <property type="term" value="P:regulation of DNA-templated transcription"/>
    <property type="evidence" value="ECO:0007669"/>
    <property type="project" value="InterPro"/>
</dbReference>
<dbReference type="Gene3D" id="3.40.1410.10">
    <property type="entry name" value="Chorismate lyase-like"/>
    <property type="match status" value="1"/>
</dbReference>
<dbReference type="Proteomes" id="UP000627984">
    <property type="component" value="Unassembled WGS sequence"/>
</dbReference>
<dbReference type="InterPro" id="IPR028978">
    <property type="entry name" value="Chorismate_lyase_/UTRA_dom_sf"/>
</dbReference>
<dbReference type="AlphaFoldDB" id="A0AA37F794"/>
<gene>
    <name evidence="2" type="ORF">GCM10010126_58090</name>
</gene>
<reference evidence="2" key="1">
    <citation type="journal article" date="2014" name="Int. J. Syst. Evol. Microbiol.">
        <title>Complete genome sequence of Corynebacterium casei LMG S-19264T (=DSM 44701T), isolated from a smear-ripened cheese.</title>
        <authorList>
            <consortium name="US DOE Joint Genome Institute (JGI-PGF)"/>
            <person name="Walter F."/>
            <person name="Albersmeier A."/>
            <person name="Kalinowski J."/>
            <person name="Ruckert C."/>
        </authorList>
    </citation>
    <scope>NUCLEOTIDE SEQUENCE</scope>
    <source>
        <strain evidence="2">JCM 3093</strain>
    </source>
</reference>
<accession>A0AA37F794</accession>
<dbReference type="GO" id="GO:0003677">
    <property type="term" value="F:DNA binding"/>
    <property type="evidence" value="ECO:0007669"/>
    <property type="project" value="InterPro"/>
</dbReference>
<sequence length="152" mass="16121">MHKVRIKVKININRKDGFPDRSRGWLGFVNTVLTAASCFPCAARSSILAWGRAYYPADLLDGTPVAASGKVTDGIYGALLAAGILDVTAPTLHARSVISEEAAALRVPTGSPVLVIERITRAGVGIPVELLRRVEASRVRAIHDGLPLTTPA</sequence>
<dbReference type="SUPFAM" id="SSF64288">
    <property type="entry name" value="Chorismate lyase-like"/>
    <property type="match status" value="1"/>
</dbReference>
<dbReference type="InterPro" id="IPR011663">
    <property type="entry name" value="UTRA"/>
</dbReference>
<comment type="caution">
    <text evidence="2">The sequence shown here is derived from an EMBL/GenBank/DDBJ whole genome shotgun (WGS) entry which is preliminary data.</text>
</comment>